<sequence>MKTVTRILIAITVAAALAAGYYYWLQRDRTPAPPPQAAAPETPALVEQAEPAPEAPAWDAPQPVQHPIEPAPVEETLPAVRDSDSLITPPLSALVGKQAWSELFYPEEIIRRIVTTVDNLPRREASAKLWPLQPAGTWMETVGGEGNLIISPANAERYAPYMTLVQNVPVDKAVTIYRRYYPLFQQAYADLGYPDAYFNDRLVVTIDDLLATPEPLEAPRLMQDKVIYQFADPDLEKRSAGQKIMLRIGVENAQIVKMKLRELRAAITRQPAPAATPATTPAVTP</sequence>
<keyword evidence="2" id="KW-0472">Membrane</keyword>
<protein>
    <recommendedName>
        <fullName evidence="5">DUF3014 domain-containing protein</fullName>
    </recommendedName>
</protein>
<evidence type="ECO:0000256" key="1">
    <source>
        <dbReference type="SAM" id="MobiDB-lite"/>
    </source>
</evidence>
<dbReference type="RefSeq" id="WP_188394889.1">
    <property type="nucleotide sequence ID" value="NZ_BMCG01000002.1"/>
</dbReference>
<comment type="caution">
    <text evidence="3">The sequence shown here is derived from an EMBL/GenBank/DDBJ whole genome shotgun (WGS) entry which is preliminary data.</text>
</comment>
<gene>
    <name evidence="3" type="ORF">GCM10007205_07710</name>
</gene>
<keyword evidence="4" id="KW-1185">Reference proteome</keyword>
<evidence type="ECO:0000256" key="2">
    <source>
        <dbReference type="SAM" id="Phobius"/>
    </source>
</evidence>
<dbReference type="AlphaFoldDB" id="A0A8J2UPH7"/>
<evidence type="ECO:0000313" key="3">
    <source>
        <dbReference type="EMBL" id="GGC00887.1"/>
    </source>
</evidence>
<proteinExistence type="predicted"/>
<feature type="transmembrane region" description="Helical" evidence="2">
    <location>
        <begin position="7"/>
        <end position="25"/>
    </location>
</feature>
<accession>A0A8J2UPH7</accession>
<evidence type="ECO:0008006" key="5">
    <source>
        <dbReference type="Google" id="ProtNLM"/>
    </source>
</evidence>
<dbReference type="Proteomes" id="UP000620266">
    <property type="component" value="Unassembled WGS sequence"/>
</dbReference>
<keyword evidence="2" id="KW-0812">Transmembrane</keyword>
<dbReference type="EMBL" id="BMCG01000002">
    <property type="protein sequence ID" value="GGC00887.1"/>
    <property type="molecule type" value="Genomic_DNA"/>
</dbReference>
<keyword evidence="2" id="KW-1133">Transmembrane helix</keyword>
<reference evidence="3" key="2">
    <citation type="submission" date="2020-09" db="EMBL/GenBank/DDBJ databases">
        <authorList>
            <person name="Sun Q."/>
            <person name="Sedlacek I."/>
        </authorList>
    </citation>
    <scope>NUCLEOTIDE SEQUENCE</scope>
    <source>
        <strain evidence="3">CCM 7086</strain>
    </source>
</reference>
<dbReference type="InterPro" id="IPR021382">
    <property type="entry name" value="DUF3014"/>
</dbReference>
<dbReference type="Pfam" id="PF11219">
    <property type="entry name" value="DUF3014"/>
    <property type="match status" value="1"/>
</dbReference>
<feature type="region of interest" description="Disordered" evidence="1">
    <location>
        <begin position="32"/>
        <end position="60"/>
    </location>
</feature>
<feature type="compositionally biased region" description="Low complexity" evidence="1">
    <location>
        <begin position="38"/>
        <end position="60"/>
    </location>
</feature>
<organism evidence="3 4">
    <name type="scientific">Oxalicibacterium flavum</name>
    <dbReference type="NCBI Taxonomy" id="179467"/>
    <lineage>
        <taxon>Bacteria</taxon>
        <taxon>Pseudomonadati</taxon>
        <taxon>Pseudomonadota</taxon>
        <taxon>Betaproteobacteria</taxon>
        <taxon>Burkholderiales</taxon>
        <taxon>Oxalobacteraceae</taxon>
        <taxon>Oxalicibacterium</taxon>
    </lineage>
</organism>
<name>A0A8J2UPH7_9BURK</name>
<reference evidence="3" key="1">
    <citation type="journal article" date="2014" name="Int. J. Syst. Evol. Microbiol.">
        <title>Complete genome sequence of Corynebacterium casei LMG S-19264T (=DSM 44701T), isolated from a smear-ripened cheese.</title>
        <authorList>
            <consortium name="US DOE Joint Genome Institute (JGI-PGF)"/>
            <person name="Walter F."/>
            <person name="Albersmeier A."/>
            <person name="Kalinowski J."/>
            <person name="Ruckert C."/>
        </authorList>
    </citation>
    <scope>NUCLEOTIDE SEQUENCE</scope>
    <source>
        <strain evidence="3">CCM 7086</strain>
    </source>
</reference>
<evidence type="ECO:0000313" key="4">
    <source>
        <dbReference type="Proteomes" id="UP000620266"/>
    </source>
</evidence>